<keyword evidence="1" id="KW-0472">Membrane</keyword>
<dbReference type="NCBIfam" id="TIGR02896">
    <property type="entry name" value="spore_III_AF"/>
    <property type="match status" value="1"/>
</dbReference>
<comment type="caution">
    <text evidence="2">The sequence shown here is derived from an EMBL/GenBank/DDBJ whole genome shotgun (WGS) entry which is preliminary data.</text>
</comment>
<sequence>MLAWLADWLRGIIAVVLLASFIDLLLPNRSMQRYVRLVASLIILLTILSPIISLLRGDFNARLDRSFASWIDAPSAREVHMPTLQDIQRDAEAMRRKAQASAAALAERKLEEAMLSQIQRRTGTHVMEVAVELGEDAAGMGGAVIAKVSVTIAAPEDGQAEGREQSEEAVVAVVEPVAVAVQLDGIANDEGTGAALTEDSTLLKGELADRIVQVLQNGWDVEPESVLIRTRA</sequence>
<dbReference type="Pfam" id="PF09581">
    <property type="entry name" value="Spore_III_AF"/>
    <property type="match status" value="1"/>
</dbReference>
<keyword evidence="1" id="KW-0812">Transmembrane</keyword>
<organism evidence="2 3">
    <name type="scientific">Paenibacillus oenotherae</name>
    <dbReference type="NCBI Taxonomy" id="1435645"/>
    <lineage>
        <taxon>Bacteria</taxon>
        <taxon>Bacillati</taxon>
        <taxon>Bacillota</taxon>
        <taxon>Bacilli</taxon>
        <taxon>Bacillales</taxon>
        <taxon>Paenibacillaceae</taxon>
        <taxon>Paenibacillus</taxon>
    </lineage>
</organism>
<dbReference type="RefSeq" id="WP_219870776.1">
    <property type="nucleotide sequence ID" value="NZ_JAHZIJ010000001.1"/>
</dbReference>
<evidence type="ECO:0000313" key="3">
    <source>
        <dbReference type="Proteomes" id="UP000812277"/>
    </source>
</evidence>
<evidence type="ECO:0000256" key="1">
    <source>
        <dbReference type="SAM" id="Phobius"/>
    </source>
</evidence>
<keyword evidence="1" id="KW-1133">Transmembrane helix</keyword>
<protein>
    <submittedName>
        <fullName evidence="2">Stage III sporulation protein AF</fullName>
    </submittedName>
</protein>
<dbReference type="Proteomes" id="UP000812277">
    <property type="component" value="Unassembled WGS sequence"/>
</dbReference>
<feature type="transmembrane region" description="Helical" evidence="1">
    <location>
        <begin position="37"/>
        <end position="55"/>
    </location>
</feature>
<accession>A0ABS7D2C3</accession>
<keyword evidence="3" id="KW-1185">Reference proteome</keyword>
<proteinExistence type="predicted"/>
<evidence type="ECO:0000313" key="2">
    <source>
        <dbReference type="EMBL" id="MBW7473556.1"/>
    </source>
</evidence>
<reference evidence="2 3" key="1">
    <citation type="submission" date="2021-07" db="EMBL/GenBank/DDBJ databases">
        <title>Paenibacillus radiodurans sp. nov., isolated from the southeastern edge of Tengger Desert.</title>
        <authorList>
            <person name="Zhang G."/>
        </authorList>
    </citation>
    <scope>NUCLEOTIDE SEQUENCE [LARGE SCALE GENOMIC DNA]</scope>
    <source>
        <strain evidence="2 3">DT7-4</strain>
    </source>
</reference>
<gene>
    <name evidence="2" type="primary">spoIIIAF</name>
    <name evidence="2" type="ORF">K0T92_02205</name>
</gene>
<feature type="transmembrane region" description="Helical" evidence="1">
    <location>
        <begin position="6"/>
        <end position="25"/>
    </location>
</feature>
<dbReference type="InterPro" id="IPR014245">
    <property type="entry name" value="Spore_III_AF"/>
</dbReference>
<dbReference type="EMBL" id="JAHZIJ010000001">
    <property type="protein sequence ID" value="MBW7473556.1"/>
    <property type="molecule type" value="Genomic_DNA"/>
</dbReference>
<name>A0ABS7D2C3_9BACL</name>